<feature type="transmembrane region" description="Helical" evidence="1">
    <location>
        <begin position="102"/>
        <end position="122"/>
    </location>
</feature>
<keyword evidence="1" id="KW-0472">Membrane</keyword>
<proteinExistence type="predicted"/>
<name>A0ABS3CYG8_9ALTE</name>
<evidence type="ECO:0000256" key="1">
    <source>
        <dbReference type="SAM" id="Phobius"/>
    </source>
</evidence>
<feature type="transmembrane region" description="Helical" evidence="1">
    <location>
        <begin position="65"/>
        <end position="82"/>
    </location>
</feature>
<comment type="caution">
    <text evidence="2">The sequence shown here is derived from an EMBL/GenBank/DDBJ whole genome shotgun (WGS) entry which is preliminary data.</text>
</comment>
<evidence type="ECO:0000313" key="2">
    <source>
        <dbReference type="EMBL" id="MBN7822138.1"/>
    </source>
</evidence>
<protein>
    <submittedName>
        <fullName evidence="2">Uncharacterized protein</fullName>
    </submittedName>
</protein>
<accession>A0ABS3CYG8</accession>
<keyword evidence="1" id="KW-0812">Transmembrane</keyword>
<dbReference type="Proteomes" id="UP000663992">
    <property type="component" value="Unassembled WGS sequence"/>
</dbReference>
<dbReference type="RefSeq" id="WP_206596084.1">
    <property type="nucleotide sequence ID" value="NZ_JAFKCS010000030.1"/>
</dbReference>
<reference evidence="2 3" key="1">
    <citation type="submission" date="2021-03" db="EMBL/GenBank/DDBJ databases">
        <title>novel species isolated from a fishpond in China.</title>
        <authorList>
            <person name="Lu H."/>
            <person name="Cai Z."/>
        </authorList>
    </citation>
    <scope>NUCLEOTIDE SEQUENCE [LARGE SCALE GENOMIC DNA]</scope>
    <source>
        <strain evidence="2 3">Y57</strain>
    </source>
</reference>
<organism evidence="2 3">
    <name type="scientific">Bowmanella yangjiangensis</name>
    <dbReference type="NCBI Taxonomy" id="2811230"/>
    <lineage>
        <taxon>Bacteria</taxon>
        <taxon>Pseudomonadati</taxon>
        <taxon>Pseudomonadota</taxon>
        <taxon>Gammaproteobacteria</taxon>
        <taxon>Alteromonadales</taxon>
        <taxon>Alteromonadaceae</taxon>
        <taxon>Bowmanella</taxon>
    </lineage>
</organism>
<sequence length="127" mass="15247">MEPDFFKYDIEELQECLRSIDRERYPERVAEIEQRLKALLAEEAKRIEAIPPEERAKIEKQSRNGSYLIIFICLFFCTLFLYTGEIPLRHSEDVTVKESPIMFYALMVFFVFMAVWQALTIYMNRFK</sequence>
<keyword evidence="1" id="KW-1133">Transmembrane helix</keyword>
<keyword evidence="3" id="KW-1185">Reference proteome</keyword>
<gene>
    <name evidence="2" type="ORF">J0A65_19900</name>
</gene>
<dbReference type="EMBL" id="JAFKCS010000030">
    <property type="protein sequence ID" value="MBN7822138.1"/>
    <property type="molecule type" value="Genomic_DNA"/>
</dbReference>
<evidence type="ECO:0000313" key="3">
    <source>
        <dbReference type="Proteomes" id="UP000663992"/>
    </source>
</evidence>